<evidence type="ECO:0000256" key="1">
    <source>
        <dbReference type="SAM" id="MobiDB-lite"/>
    </source>
</evidence>
<evidence type="ECO:0000313" key="3">
    <source>
        <dbReference type="EMBL" id="KAK0740165.1"/>
    </source>
</evidence>
<sequence length="1246" mass="141320">MRLLEACDGPDGLEFRLTKDLDDGSVPLYAILSHTWGPDSEEVSFQDMLNGAGKAKAKGGYDKIRFCGRQARRDGLTHFWIDTCCIDKSNSTELAEALNSMFNWYRRASRCYVFLPDVPSPTDPEPWTPSFKASRWFTRGWTLQELIAPNTVQFFAKDGSLLGDKHSLLSLVAEITGIGEAAITGEPLDGFSLQERFSWAETRQTKREEDWAYSLLGIFGVFIPPIYGEGRENAERRLRNEIRATVAAGKQLETREGHFVVPYLSNPDFVKRPEPFEEIKTQLGYGSNRTDGTSQSRVSLFGLGGVGKTQIAIAFVYWLRQTHPGVSVFWVHASTTERFQQAYTSFAQQFLLADEEDPGQDKLELVKLWLERKNVGRWLLVIDNADDAEIFFRSKNTPSDNLSSSTKPLASYIPECPHVSVLVTTRNKQTGLRLIKQRRPIAVGKMDDGESQQLLSAKLDTSTPEDRRKLTTRLESLPLALAQAAAFIQENCMKISAYIELLDESFAEVLDTEFEAPGRDQEIPHAVMQTWKISFEETKRQNPLAGDLLSFMGIINHQAIPREFLTHYVRLFHPEPRNTRSIRLATALGVLKAYSFVTESKSSNLDMHRLVHLSTQRWLEERGERCLFSGQALQILTEVSPDTAWDKIEESTRCQLESYLPHIPPVLGSSVIWEHKPWTASLLSHLAGYLFHHRSYDRAQRLSEKSLEMRISLPEDEKSNGTLQTMARLVWIYIRQGNLESAQKMAQKAYEISQRVSGAESQQTLASMCDLGAAYTMQDRYEEAEELRIRILETAQKIGGSEMDPATLVSMTNLAGEYLEKSKLEKAKDLQMQVVQLRQDRGLGEEHPETINGIDLLSKIYEAQERYKEALPLALRVFEVKRRELGEDHPITISLMARLAPIYAALNLSREFADYGLKGIEAATRRWGEDDLRPLAHMAMVATLYSLTFQFHKEGLELWLEVFRRMTRIPGHHHRVTMALAAKLVYYQLESGLGKEVLELGLELFEASRKALGEDDPETLAIITTISSIYFEADRYEECLEWALKDVEAQRRLLGENHAEIPWRLLRLSWVQGHLKRFEEAVASAEECVALSERVLGPEDLVTLQGMIFLAETAKTYRLEGGGRRKEGLLLMQQVLEVSKRTLGPDHEFTILARRYIDNWLGKEQPKPSSGKTKEQNAELAPAAQKVENEQPLPTTEITEGTPSSSTQPNDEGDAADTEALLRPRPRLRDSFKIRSWSKKQKEKGV</sequence>
<dbReference type="Gene3D" id="1.25.40.10">
    <property type="entry name" value="Tetratricopeptide repeat domain"/>
    <property type="match status" value="3"/>
</dbReference>
<evidence type="ECO:0000313" key="4">
    <source>
        <dbReference type="Proteomes" id="UP001172155"/>
    </source>
</evidence>
<dbReference type="InterPro" id="IPR027417">
    <property type="entry name" value="P-loop_NTPase"/>
</dbReference>
<dbReference type="SUPFAM" id="SSF52540">
    <property type="entry name" value="P-loop containing nucleoside triphosphate hydrolases"/>
    <property type="match status" value="1"/>
</dbReference>
<keyword evidence="4" id="KW-1185">Reference proteome</keyword>
<dbReference type="SUPFAM" id="SSF48452">
    <property type="entry name" value="TPR-like"/>
    <property type="match status" value="3"/>
</dbReference>
<feature type="compositionally biased region" description="Basic residues" evidence="1">
    <location>
        <begin position="1236"/>
        <end position="1246"/>
    </location>
</feature>
<name>A0AA40EIX2_9PEZI</name>
<feature type="region of interest" description="Disordered" evidence="1">
    <location>
        <begin position="1162"/>
        <end position="1246"/>
    </location>
</feature>
<dbReference type="EMBL" id="JAUKUD010000006">
    <property type="protein sequence ID" value="KAK0740165.1"/>
    <property type="molecule type" value="Genomic_DNA"/>
</dbReference>
<reference evidence="3" key="1">
    <citation type="submission" date="2023-06" db="EMBL/GenBank/DDBJ databases">
        <title>Genome-scale phylogeny and comparative genomics of the fungal order Sordariales.</title>
        <authorList>
            <consortium name="Lawrence Berkeley National Laboratory"/>
            <person name="Hensen N."/>
            <person name="Bonometti L."/>
            <person name="Westerberg I."/>
            <person name="Brannstrom I.O."/>
            <person name="Guillou S."/>
            <person name="Cros-Aarteil S."/>
            <person name="Calhoun S."/>
            <person name="Haridas S."/>
            <person name="Kuo A."/>
            <person name="Mondo S."/>
            <person name="Pangilinan J."/>
            <person name="Riley R."/>
            <person name="LaButti K."/>
            <person name="Andreopoulos B."/>
            <person name="Lipzen A."/>
            <person name="Chen C."/>
            <person name="Yanf M."/>
            <person name="Daum C."/>
            <person name="Ng V."/>
            <person name="Clum A."/>
            <person name="Steindorff A."/>
            <person name="Ohm R."/>
            <person name="Martin F."/>
            <person name="Silar P."/>
            <person name="Natvig D."/>
            <person name="Lalanne C."/>
            <person name="Gautier V."/>
            <person name="Ament-velasquez S.L."/>
            <person name="Kruys A."/>
            <person name="Hutchinson M.I."/>
            <person name="Powell A.J."/>
            <person name="Barry K."/>
            <person name="Miller A.N."/>
            <person name="Grigoriev I.V."/>
            <person name="Debuchy R."/>
            <person name="Gladieux P."/>
            <person name="Thoren M.H."/>
            <person name="Johannesson H."/>
        </authorList>
    </citation>
    <scope>NUCLEOTIDE SEQUENCE</scope>
    <source>
        <strain evidence="3">SMH3187-1</strain>
    </source>
</reference>
<proteinExistence type="predicted"/>
<comment type="caution">
    <text evidence="3">The sequence shown here is derived from an EMBL/GenBank/DDBJ whole genome shotgun (WGS) entry which is preliminary data.</text>
</comment>
<evidence type="ECO:0000259" key="2">
    <source>
        <dbReference type="Pfam" id="PF06985"/>
    </source>
</evidence>
<dbReference type="Proteomes" id="UP001172155">
    <property type="component" value="Unassembled WGS sequence"/>
</dbReference>
<dbReference type="PANTHER" id="PTHR10622:SF11">
    <property type="entry name" value="HET-DOMAIN-CONTAINING PROTEIN"/>
    <property type="match status" value="1"/>
</dbReference>
<accession>A0AA40EIX2</accession>
<feature type="domain" description="Heterokaryon incompatibility" evidence="2">
    <location>
        <begin position="29"/>
        <end position="115"/>
    </location>
</feature>
<dbReference type="Gene3D" id="3.40.50.300">
    <property type="entry name" value="P-loop containing nucleotide triphosphate hydrolases"/>
    <property type="match status" value="1"/>
</dbReference>
<dbReference type="PANTHER" id="PTHR10622">
    <property type="entry name" value="HET DOMAIN-CONTAINING PROTEIN"/>
    <property type="match status" value="1"/>
</dbReference>
<gene>
    <name evidence="3" type="ORF">B0T18DRAFT_203158</name>
</gene>
<dbReference type="Pfam" id="PF13374">
    <property type="entry name" value="TPR_10"/>
    <property type="match status" value="2"/>
</dbReference>
<dbReference type="InterPro" id="IPR010730">
    <property type="entry name" value="HET"/>
</dbReference>
<protein>
    <recommendedName>
        <fullName evidence="2">Heterokaryon incompatibility domain-containing protein</fullName>
    </recommendedName>
</protein>
<organism evidence="3 4">
    <name type="scientific">Schizothecium vesticola</name>
    <dbReference type="NCBI Taxonomy" id="314040"/>
    <lineage>
        <taxon>Eukaryota</taxon>
        <taxon>Fungi</taxon>
        <taxon>Dikarya</taxon>
        <taxon>Ascomycota</taxon>
        <taxon>Pezizomycotina</taxon>
        <taxon>Sordariomycetes</taxon>
        <taxon>Sordariomycetidae</taxon>
        <taxon>Sordariales</taxon>
        <taxon>Schizotheciaceae</taxon>
        <taxon>Schizothecium</taxon>
    </lineage>
</organism>
<feature type="compositionally biased region" description="Polar residues" evidence="1">
    <location>
        <begin position="1192"/>
        <end position="1210"/>
    </location>
</feature>
<dbReference type="Pfam" id="PF13424">
    <property type="entry name" value="TPR_12"/>
    <property type="match status" value="2"/>
</dbReference>
<dbReference type="InterPro" id="IPR011990">
    <property type="entry name" value="TPR-like_helical_dom_sf"/>
</dbReference>
<dbReference type="Pfam" id="PF06985">
    <property type="entry name" value="HET"/>
    <property type="match status" value="1"/>
</dbReference>
<dbReference type="AlphaFoldDB" id="A0AA40EIX2"/>